<sequence length="116" mass="12428">MTDTDLYAGFIRMHLLDHAAIEPFFGLGLIEALLFHGDEFSAGTLCCLLRGLGKKGHLASHAERDGRSGQRAYGITEACARQLAAPRIRVQEFSANRSTASCGTSPRAPSISGYSS</sequence>
<proteinExistence type="predicted"/>
<dbReference type="AlphaFoldDB" id="A0A1J5QN48"/>
<evidence type="ECO:0000313" key="2">
    <source>
        <dbReference type="EMBL" id="OIQ84824.1"/>
    </source>
</evidence>
<accession>A0A1J5QN48</accession>
<reference evidence="2" key="1">
    <citation type="submission" date="2016-10" db="EMBL/GenBank/DDBJ databases">
        <title>Sequence of Gallionella enrichment culture.</title>
        <authorList>
            <person name="Poehlein A."/>
            <person name="Muehling M."/>
            <person name="Daniel R."/>
        </authorList>
    </citation>
    <scope>NUCLEOTIDE SEQUENCE</scope>
</reference>
<dbReference type="SUPFAM" id="SSF46785">
    <property type="entry name" value="Winged helix' DNA-binding domain"/>
    <property type="match status" value="1"/>
</dbReference>
<feature type="region of interest" description="Disordered" evidence="1">
    <location>
        <begin position="95"/>
        <end position="116"/>
    </location>
</feature>
<gene>
    <name evidence="2" type="ORF">GALL_333590</name>
</gene>
<comment type="caution">
    <text evidence="2">The sequence shown here is derived from an EMBL/GenBank/DDBJ whole genome shotgun (WGS) entry which is preliminary data.</text>
</comment>
<dbReference type="InterPro" id="IPR036390">
    <property type="entry name" value="WH_DNA-bd_sf"/>
</dbReference>
<dbReference type="InterPro" id="IPR036388">
    <property type="entry name" value="WH-like_DNA-bd_sf"/>
</dbReference>
<organism evidence="2">
    <name type="scientific">mine drainage metagenome</name>
    <dbReference type="NCBI Taxonomy" id="410659"/>
    <lineage>
        <taxon>unclassified sequences</taxon>
        <taxon>metagenomes</taxon>
        <taxon>ecological metagenomes</taxon>
    </lineage>
</organism>
<protein>
    <submittedName>
        <fullName evidence="2">Uncharacterized protein</fullName>
    </submittedName>
</protein>
<evidence type="ECO:0000256" key="1">
    <source>
        <dbReference type="SAM" id="MobiDB-lite"/>
    </source>
</evidence>
<dbReference type="EMBL" id="MLJW01000589">
    <property type="protein sequence ID" value="OIQ84824.1"/>
    <property type="molecule type" value="Genomic_DNA"/>
</dbReference>
<dbReference type="Gene3D" id="1.10.10.10">
    <property type="entry name" value="Winged helix-like DNA-binding domain superfamily/Winged helix DNA-binding domain"/>
    <property type="match status" value="1"/>
</dbReference>
<name>A0A1J5QN48_9ZZZZ</name>
<feature type="compositionally biased region" description="Polar residues" evidence="1">
    <location>
        <begin position="95"/>
        <end position="104"/>
    </location>
</feature>